<dbReference type="AlphaFoldDB" id="A0A3M5D910"/>
<accession>A0A3M5D910</accession>
<comment type="caution">
    <text evidence="1">The sequence shown here is derived from an EMBL/GenBank/DDBJ whole genome shotgun (WGS) entry which is preliminary data.</text>
</comment>
<proteinExistence type="predicted"/>
<name>A0A3M5D910_PSEAI</name>
<protein>
    <submittedName>
        <fullName evidence="1">Uncharacterized protein</fullName>
    </submittedName>
</protein>
<gene>
    <name evidence="1" type="ORF">ALP65_04557</name>
</gene>
<evidence type="ECO:0000313" key="1">
    <source>
        <dbReference type="EMBL" id="RMS45537.1"/>
    </source>
</evidence>
<dbReference type="Proteomes" id="UP000270834">
    <property type="component" value="Unassembled WGS sequence"/>
</dbReference>
<dbReference type="EMBL" id="RBSQ01001312">
    <property type="protein sequence ID" value="RMS45537.1"/>
    <property type="molecule type" value="Genomic_DNA"/>
</dbReference>
<sequence>MATGFGEGPAGPGHILGAALHRLLRLARADDAGTELLDPATIALEATHGLFQRRIGLAGQLATQRRGGLAEGVERGERGLLGLVAAFEDVAAHLVTHHEQLLVQVGHRTATLQRLRVAGLLREAGVHQFLEAGEAVQRLLCSAHQHTTGGAALLIGCGEVVESLAVGFDGFGLVGQGGRVELAVAQRLQALEHPGQGLADLLGLARVAAGFECQAALFGLLGLFHQAGDFGELLAEGGLVREGAVAADHHQQKQREEDTETDHQLAADAQLGQLENPPIVHRHYSRQCDTLGWQPHGVAEQVMAQRRRVRRAGAEGRYVAGGRGLMVVVRSPARQRMSAGRGKPSVFYRSFFRTTAQAGR</sequence>
<organism evidence="1 2">
    <name type="scientific">Pseudomonas aeruginosa</name>
    <dbReference type="NCBI Taxonomy" id="287"/>
    <lineage>
        <taxon>Bacteria</taxon>
        <taxon>Pseudomonadati</taxon>
        <taxon>Pseudomonadota</taxon>
        <taxon>Gammaproteobacteria</taxon>
        <taxon>Pseudomonadales</taxon>
        <taxon>Pseudomonadaceae</taxon>
        <taxon>Pseudomonas</taxon>
    </lineage>
</organism>
<reference evidence="1 2" key="1">
    <citation type="submission" date="2018-08" db="EMBL/GenBank/DDBJ databases">
        <title>Recombination of ecologically and evolutionarily significant loci maintains genetic cohesion in the Pseudomonas syringae species complex.</title>
        <authorList>
            <person name="Dillon M."/>
            <person name="Thakur S."/>
            <person name="Almeida R.N.D."/>
            <person name="Weir B.S."/>
            <person name="Guttman D.S."/>
        </authorList>
    </citation>
    <scope>NUCLEOTIDE SEQUENCE [LARGE SCALE GENOMIC DNA]</scope>
    <source>
        <strain evidence="1 2">ICMP 7846</strain>
    </source>
</reference>
<evidence type="ECO:0000313" key="2">
    <source>
        <dbReference type="Proteomes" id="UP000270834"/>
    </source>
</evidence>